<feature type="chain" id="PRO_5045315503" evidence="9">
    <location>
        <begin position="21"/>
        <end position="92"/>
    </location>
</feature>
<keyword evidence="4" id="KW-0812">Transmembrane</keyword>
<proteinExistence type="inferred from homology"/>
<evidence type="ECO:0000256" key="1">
    <source>
        <dbReference type="ARBA" id="ARBA00002480"/>
    </source>
</evidence>
<accession>A0ABM3HUB3</accession>
<sequence>MMSPSWFLLLPLRFTFLGWPLQFFVGHQKRRRERGGGEQMAASRKVAHAAYRGPSIVKEIVYGIALGISAGLVWKMHHWNNQRRTKEFHVSA</sequence>
<keyword evidence="10" id="KW-1185">Reference proteome</keyword>
<evidence type="ECO:0000256" key="8">
    <source>
        <dbReference type="ARBA" id="ARBA00023136"/>
    </source>
</evidence>
<dbReference type="Proteomes" id="UP000827889">
    <property type="component" value="Chromosome 8"/>
</dbReference>
<evidence type="ECO:0000256" key="3">
    <source>
        <dbReference type="ARBA" id="ARBA00009591"/>
    </source>
</evidence>
<evidence type="ECO:0000256" key="2">
    <source>
        <dbReference type="ARBA" id="ARBA00004273"/>
    </source>
</evidence>
<dbReference type="PANTHER" id="PTHR34372:SF3">
    <property type="entry name" value="CYTOCHROME C OXIDASE SUBUNIT 5C-4-RELATED"/>
    <property type="match status" value="1"/>
</dbReference>
<dbReference type="InterPro" id="IPR008432">
    <property type="entry name" value="COX5C"/>
</dbReference>
<dbReference type="GeneID" id="115741362"/>
<evidence type="ECO:0000313" key="11">
    <source>
        <dbReference type="RefSeq" id="XP_048140182.1"/>
    </source>
</evidence>
<keyword evidence="8" id="KW-0472">Membrane</keyword>
<comment type="similarity">
    <text evidence="3">Belongs to the cytochrome c oxidase subunit 5C family.</text>
</comment>
<evidence type="ECO:0000256" key="6">
    <source>
        <dbReference type="ARBA" id="ARBA00022989"/>
    </source>
</evidence>
<name>A0ABM3HUB3_9MYRT</name>
<dbReference type="PANTHER" id="PTHR34372">
    <property type="entry name" value="CYTOCHROME C OXIDASE SUBUNIT 5C-2-RELATED"/>
    <property type="match status" value="1"/>
</dbReference>
<protein>
    <submittedName>
        <fullName evidence="11">Cytochrome c oxidase subunit 5C-4</fullName>
    </submittedName>
</protein>
<keyword evidence="9" id="KW-0732">Signal</keyword>
<keyword evidence="5" id="KW-0999">Mitochondrion inner membrane</keyword>
<keyword evidence="7" id="KW-0496">Mitochondrion</keyword>
<gene>
    <name evidence="11" type="primary">LOC115741362</name>
</gene>
<evidence type="ECO:0000256" key="5">
    <source>
        <dbReference type="ARBA" id="ARBA00022792"/>
    </source>
</evidence>
<keyword evidence="6" id="KW-1133">Transmembrane helix</keyword>
<organism evidence="10 11">
    <name type="scientific">Rhodamnia argentea</name>
    <dbReference type="NCBI Taxonomy" id="178133"/>
    <lineage>
        <taxon>Eukaryota</taxon>
        <taxon>Viridiplantae</taxon>
        <taxon>Streptophyta</taxon>
        <taxon>Embryophyta</taxon>
        <taxon>Tracheophyta</taxon>
        <taxon>Spermatophyta</taxon>
        <taxon>Magnoliopsida</taxon>
        <taxon>eudicotyledons</taxon>
        <taxon>Gunneridae</taxon>
        <taxon>Pentapetalae</taxon>
        <taxon>rosids</taxon>
        <taxon>malvids</taxon>
        <taxon>Myrtales</taxon>
        <taxon>Myrtaceae</taxon>
        <taxon>Myrtoideae</taxon>
        <taxon>Myrteae</taxon>
        <taxon>Australasian group</taxon>
        <taxon>Rhodamnia</taxon>
    </lineage>
</organism>
<evidence type="ECO:0000256" key="7">
    <source>
        <dbReference type="ARBA" id="ARBA00023128"/>
    </source>
</evidence>
<evidence type="ECO:0000313" key="10">
    <source>
        <dbReference type="Proteomes" id="UP000827889"/>
    </source>
</evidence>
<dbReference type="RefSeq" id="XP_048140182.1">
    <property type="nucleotide sequence ID" value="XM_048284225.1"/>
</dbReference>
<comment type="function">
    <text evidence="1">This protein is one of the nuclear-coded polypeptide chains of cytochrome c oxidase, the terminal oxidase in mitochondrial electron transport.</text>
</comment>
<feature type="signal peptide" evidence="9">
    <location>
        <begin position="1"/>
        <end position="20"/>
    </location>
</feature>
<evidence type="ECO:0000256" key="4">
    <source>
        <dbReference type="ARBA" id="ARBA00022692"/>
    </source>
</evidence>
<comment type="subcellular location">
    <subcellularLocation>
        <location evidence="2">Mitochondrion inner membrane</location>
    </subcellularLocation>
</comment>
<evidence type="ECO:0000256" key="9">
    <source>
        <dbReference type="SAM" id="SignalP"/>
    </source>
</evidence>
<reference evidence="11" key="1">
    <citation type="submission" date="2025-08" db="UniProtKB">
        <authorList>
            <consortium name="RefSeq"/>
        </authorList>
    </citation>
    <scope>IDENTIFICATION</scope>
    <source>
        <tissue evidence="11">Leaf</tissue>
    </source>
</reference>